<feature type="binding site" evidence="7">
    <location>
        <position position="119"/>
    </location>
    <ligand>
        <name>ATP</name>
        <dbReference type="ChEBI" id="CHEBI:30616"/>
    </ligand>
</feature>
<name>A0A917AUE3_9BACI</name>
<dbReference type="HAMAP" id="MF_00109">
    <property type="entry name" value="Shikimate_kinase"/>
    <property type="match status" value="1"/>
</dbReference>
<dbReference type="EMBL" id="BMFK01000002">
    <property type="protein sequence ID" value="GGE73891.1"/>
    <property type="molecule type" value="Genomic_DNA"/>
</dbReference>
<dbReference type="GO" id="GO:0005829">
    <property type="term" value="C:cytosol"/>
    <property type="evidence" value="ECO:0007669"/>
    <property type="project" value="TreeGrafter"/>
</dbReference>
<dbReference type="EC" id="2.7.1.71" evidence="7"/>
<comment type="subcellular location">
    <subcellularLocation>
        <location evidence="7">Cytoplasm</location>
    </subcellularLocation>
</comment>
<feature type="binding site" evidence="7">
    <location>
        <begin position="14"/>
        <end position="19"/>
    </location>
    <ligand>
        <name>ATP</name>
        <dbReference type="ChEBI" id="CHEBI:30616"/>
    </ligand>
</feature>
<dbReference type="GO" id="GO:0000287">
    <property type="term" value="F:magnesium ion binding"/>
    <property type="evidence" value="ECO:0007669"/>
    <property type="project" value="UniProtKB-UniRule"/>
</dbReference>
<dbReference type="Gene3D" id="3.40.50.300">
    <property type="entry name" value="P-loop containing nucleotide triphosphate hydrolases"/>
    <property type="match status" value="1"/>
</dbReference>
<evidence type="ECO:0000256" key="1">
    <source>
        <dbReference type="ARBA" id="ARBA00022605"/>
    </source>
</evidence>
<comment type="pathway">
    <text evidence="7">Metabolic intermediate biosynthesis; chorismate biosynthesis; chorismate from D-erythrose 4-phosphate and phosphoenolpyruvate: step 5/7.</text>
</comment>
<feature type="binding site" evidence="7">
    <location>
        <position position="136"/>
    </location>
    <ligand>
        <name>substrate</name>
    </ligand>
</feature>
<keyword evidence="3 7" id="KW-0547">Nucleotide-binding</keyword>
<feature type="binding site" evidence="7">
    <location>
        <position position="60"/>
    </location>
    <ligand>
        <name>substrate</name>
    </ligand>
</feature>
<dbReference type="PANTHER" id="PTHR21087">
    <property type="entry name" value="SHIKIMATE KINASE"/>
    <property type="match status" value="1"/>
</dbReference>
<feature type="binding site" evidence="7">
    <location>
        <position position="18"/>
    </location>
    <ligand>
        <name>Mg(2+)</name>
        <dbReference type="ChEBI" id="CHEBI:18420"/>
    </ligand>
</feature>
<keyword evidence="9" id="KW-1185">Reference proteome</keyword>
<dbReference type="PANTHER" id="PTHR21087:SF16">
    <property type="entry name" value="SHIKIMATE KINASE 1, CHLOROPLASTIC"/>
    <property type="match status" value="1"/>
</dbReference>
<keyword evidence="5 7" id="KW-0067">ATP-binding</keyword>
<dbReference type="PRINTS" id="PR01100">
    <property type="entry name" value="SHIKIMTKNASE"/>
</dbReference>
<comment type="caution">
    <text evidence="7">Lacks conserved residue(s) required for the propagation of feature annotation.</text>
</comment>
<sequence length="170" mass="19797">MEKQRTIFLTGFMGAGKTTVGQALSKELGMNVIDTDQYIEQQQQKSIKDIFAEEGEGQFRRYEREVLQLLPKEDTIITTGGGMVIQSCNREYMMTSGYVVYLHCDWELLLSRLQQDTTRPLAGPDVHRINELYKSRHSFYEEADYIINTTDKTVEEIVQQLTEWIEKTWV</sequence>
<dbReference type="GO" id="GO:0009423">
    <property type="term" value="P:chorismate biosynthetic process"/>
    <property type="evidence" value="ECO:0007669"/>
    <property type="project" value="UniProtKB-UniRule"/>
</dbReference>
<evidence type="ECO:0000256" key="4">
    <source>
        <dbReference type="ARBA" id="ARBA00022777"/>
    </source>
</evidence>
<dbReference type="Pfam" id="PF01202">
    <property type="entry name" value="SKI"/>
    <property type="match status" value="1"/>
</dbReference>
<dbReference type="RefSeq" id="WP_188388802.1">
    <property type="nucleotide sequence ID" value="NZ_BMFK01000002.1"/>
</dbReference>
<comment type="similarity">
    <text evidence="7">Belongs to the shikimate kinase family.</text>
</comment>
<evidence type="ECO:0000256" key="6">
    <source>
        <dbReference type="ARBA" id="ARBA00023141"/>
    </source>
</evidence>
<dbReference type="InterPro" id="IPR031322">
    <property type="entry name" value="Shikimate/glucono_kinase"/>
</dbReference>
<evidence type="ECO:0000256" key="7">
    <source>
        <dbReference type="HAMAP-Rule" id="MF_00109"/>
    </source>
</evidence>
<comment type="subunit">
    <text evidence="7">Monomer.</text>
</comment>
<comment type="caution">
    <text evidence="8">The sequence shown here is derived from an EMBL/GenBank/DDBJ whole genome shotgun (WGS) entry which is preliminary data.</text>
</comment>
<protein>
    <recommendedName>
        <fullName evidence="7">Shikimate kinase</fullName>
        <shortName evidence="7">SK</shortName>
        <ecNumber evidence="7">2.7.1.71</ecNumber>
    </recommendedName>
</protein>
<evidence type="ECO:0000313" key="8">
    <source>
        <dbReference type="EMBL" id="GGE73891.1"/>
    </source>
</evidence>
<comment type="catalytic activity">
    <reaction evidence="7">
        <text>shikimate + ATP = 3-phosphoshikimate + ADP + H(+)</text>
        <dbReference type="Rhea" id="RHEA:13121"/>
        <dbReference type="ChEBI" id="CHEBI:15378"/>
        <dbReference type="ChEBI" id="CHEBI:30616"/>
        <dbReference type="ChEBI" id="CHEBI:36208"/>
        <dbReference type="ChEBI" id="CHEBI:145989"/>
        <dbReference type="ChEBI" id="CHEBI:456216"/>
        <dbReference type="EC" id="2.7.1.71"/>
    </reaction>
</comment>
<reference evidence="8" key="2">
    <citation type="submission" date="2020-09" db="EMBL/GenBank/DDBJ databases">
        <authorList>
            <person name="Sun Q."/>
            <person name="Zhou Y."/>
        </authorList>
    </citation>
    <scope>NUCLEOTIDE SEQUENCE</scope>
    <source>
        <strain evidence="8">CGMCC 1.12698</strain>
    </source>
</reference>
<dbReference type="GO" id="GO:0004765">
    <property type="term" value="F:shikimate kinase activity"/>
    <property type="evidence" value="ECO:0007669"/>
    <property type="project" value="UniProtKB-UniRule"/>
</dbReference>
<evidence type="ECO:0000256" key="3">
    <source>
        <dbReference type="ARBA" id="ARBA00022741"/>
    </source>
</evidence>
<dbReference type="AlphaFoldDB" id="A0A917AUE3"/>
<keyword evidence="7" id="KW-0460">Magnesium</keyword>
<keyword evidence="4 7" id="KW-0418">Kinase</keyword>
<dbReference type="CDD" id="cd00464">
    <property type="entry name" value="SK"/>
    <property type="match status" value="1"/>
</dbReference>
<dbReference type="GO" id="GO:0009073">
    <property type="term" value="P:aromatic amino acid family biosynthetic process"/>
    <property type="evidence" value="ECO:0007669"/>
    <property type="project" value="UniProtKB-KW"/>
</dbReference>
<evidence type="ECO:0000256" key="5">
    <source>
        <dbReference type="ARBA" id="ARBA00022840"/>
    </source>
</evidence>
<dbReference type="InterPro" id="IPR000623">
    <property type="entry name" value="Shikimate_kinase/TSH1"/>
</dbReference>
<comment type="function">
    <text evidence="7">Catalyzes the specific phosphorylation of the 3-hydroxyl group of shikimic acid using ATP as a cosubstrate.</text>
</comment>
<dbReference type="GO" id="GO:0008652">
    <property type="term" value="P:amino acid biosynthetic process"/>
    <property type="evidence" value="ECO:0007669"/>
    <property type="project" value="UniProtKB-KW"/>
</dbReference>
<comment type="cofactor">
    <cofactor evidence="7">
        <name>Mg(2+)</name>
        <dbReference type="ChEBI" id="CHEBI:18420"/>
    </cofactor>
    <text evidence="7">Binds 1 Mg(2+) ion per subunit.</text>
</comment>
<dbReference type="InterPro" id="IPR027417">
    <property type="entry name" value="P-loop_NTPase"/>
</dbReference>
<reference evidence="8" key="1">
    <citation type="journal article" date="2014" name="Int. J. Syst. Evol. Microbiol.">
        <title>Complete genome sequence of Corynebacterium casei LMG S-19264T (=DSM 44701T), isolated from a smear-ripened cheese.</title>
        <authorList>
            <consortium name="US DOE Joint Genome Institute (JGI-PGF)"/>
            <person name="Walter F."/>
            <person name="Albersmeier A."/>
            <person name="Kalinowski J."/>
            <person name="Ruckert C."/>
        </authorList>
    </citation>
    <scope>NUCLEOTIDE SEQUENCE</scope>
    <source>
        <strain evidence="8">CGMCC 1.12698</strain>
    </source>
</reference>
<keyword evidence="6 7" id="KW-0057">Aromatic amino acid biosynthesis</keyword>
<dbReference type="SUPFAM" id="SSF52540">
    <property type="entry name" value="P-loop containing nucleoside triphosphate hydrolases"/>
    <property type="match status" value="1"/>
</dbReference>
<proteinExistence type="inferred from homology"/>
<evidence type="ECO:0000256" key="2">
    <source>
        <dbReference type="ARBA" id="ARBA00022679"/>
    </source>
</evidence>
<feature type="binding site" evidence="7">
    <location>
        <position position="81"/>
    </location>
    <ligand>
        <name>substrate</name>
    </ligand>
</feature>
<feature type="binding site" evidence="7">
    <location>
        <position position="36"/>
    </location>
    <ligand>
        <name>substrate</name>
    </ligand>
</feature>
<dbReference type="GO" id="GO:0005524">
    <property type="term" value="F:ATP binding"/>
    <property type="evidence" value="ECO:0007669"/>
    <property type="project" value="UniProtKB-UniRule"/>
</dbReference>
<accession>A0A917AUE3</accession>
<keyword evidence="2 7" id="KW-0808">Transferase</keyword>
<gene>
    <name evidence="7 8" type="primary">aroK</name>
    <name evidence="8" type="ORF">GCM10007140_24700</name>
</gene>
<keyword evidence="1 7" id="KW-0028">Amino-acid biosynthesis</keyword>
<organism evidence="8 9">
    <name type="scientific">Priestia taiwanensis</name>
    <dbReference type="NCBI Taxonomy" id="1347902"/>
    <lineage>
        <taxon>Bacteria</taxon>
        <taxon>Bacillati</taxon>
        <taxon>Bacillota</taxon>
        <taxon>Bacilli</taxon>
        <taxon>Bacillales</taxon>
        <taxon>Bacillaceae</taxon>
        <taxon>Priestia</taxon>
    </lineage>
</organism>
<dbReference type="Proteomes" id="UP000605259">
    <property type="component" value="Unassembled WGS sequence"/>
</dbReference>
<keyword evidence="7" id="KW-0479">Metal-binding</keyword>
<keyword evidence="7" id="KW-0963">Cytoplasm</keyword>
<evidence type="ECO:0000313" key="9">
    <source>
        <dbReference type="Proteomes" id="UP000605259"/>
    </source>
</evidence>